<keyword evidence="2 5" id="KW-0812">Transmembrane</keyword>
<proteinExistence type="inferred from homology"/>
<feature type="transmembrane region" description="Helical" evidence="5">
    <location>
        <begin position="208"/>
        <end position="226"/>
    </location>
</feature>
<dbReference type="GO" id="GO:0005886">
    <property type="term" value="C:plasma membrane"/>
    <property type="evidence" value="ECO:0007669"/>
    <property type="project" value="UniProtKB-SubCell"/>
</dbReference>
<evidence type="ECO:0000256" key="6">
    <source>
        <dbReference type="RuleBase" id="RU000471"/>
    </source>
</evidence>
<reference evidence="8 9" key="1">
    <citation type="submission" date="2017-07" db="EMBL/GenBank/DDBJ databases">
        <title>Draft whole genome sequences of clinical Proprionibacteriaceae strains.</title>
        <authorList>
            <person name="Bernier A.-M."/>
            <person name="Bernard K."/>
            <person name="Domingo M.-C."/>
        </authorList>
    </citation>
    <scope>NUCLEOTIDE SEQUENCE [LARGE SCALE GENOMIC DNA]</scope>
    <source>
        <strain evidence="8 9">NML 130396</strain>
    </source>
</reference>
<keyword evidence="5" id="KW-0830">Ubiquinone</keyword>
<evidence type="ECO:0000256" key="7">
    <source>
        <dbReference type="SAM" id="MobiDB-lite"/>
    </source>
</evidence>
<keyword evidence="9" id="KW-1185">Reference proteome</keyword>
<dbReference type="GO" id="GO:0003954">
    <property type="term" value="F:NADH dehydrogenase activity"/>
    <property type="evidence" value="ECO:0007669"/>
    <property type="project" value="TreeGrafter"/>
</dbReference>
<dbReference type="NCBIfam" id="NF004743">
    <property type="entry name" value="PRK06076.1-4"/>
    <property type="match status" value="1"/>
</dbReference>
<comment type="catalytic activity">
    <reaction evidence="5">
        <text>a quinone + NADH + 5 H(+)(in) = a quinol + NAD(+) + 4 H(+)(out)</text>
        <dbReference type="Rhea" id="RHEA:57888"/>
        <dbReference type="ChEBI" id="CHEBI:15378"/>
        <dbReference type="ChEBI" id="CHEBI:24646"/>
        <dbReference type="ChEBI" id="CHEBI:57540"/>
        <dbReference type="ChEBI" id="CHEBI:57945"/>
        <dbReference type="ChEBI" id="CHEBI:132124"/>
    </reaction>
</comment>
<dbReference type="PROSITE" id="PS00668">
    <property type="entry name" value="COMPLEX1_ND1_2"/>
    <property type="match status" value="1"/>
</dbReference>
<evidence type="ECO:0000256" key="2">
    <source>
        <dbReference type="ARBA" id="ARBA00022692"/>
    </source>
</evidence>
<feature type="transmembrane region" description="Helical" evidence="5">
    <location>
        <begin position="263"/>
        <end position="283"/>
    </location>
</feature>
<name>A0A255GRH4_9ACTN</name>
<feature type="compositionally biased region" description="Low complexity" evidence="7">
    <location>
        <begin position="459"/>
        <end position="471"/>
    </location>
</feature>
<feature type="transmembrane region" description="Helical" evidence="5">
    <location>
        <begin position="15"/>
        <end position="34"/>
    </location>
</feature>
<dbReference type="PROSITE" id="PS00667">
    <property type="entry name" value="COMPLEX1_ND1_1"/>
    <property type="match status" value="1"/>
</dbReference>
<dbReference type="PANTHER" id="PTHR11432">
    <property type="entry name" value="NADH DEHYDROGENASE SUBUNIT 1"/>
    <property type="match status" value="1"/>
</dbReference>
<dbReference type="InterPro" id="IPR001694">
    <property type="entry name" value="NADH_UbQ_OxRdtase_su1/FPO"/>
</dbReference>
<feature type="transmembrane region" description="Helical" evidence="5">
    <location>
        <begin position="295"/>
        <end position="316"/>
    </location>
</feature>
<feature type="transmembrane region" description="Helical" evidence="5">
    <location>
        <begin position="120"/>
        <end position="141"/>
    </location>
</feature>
<keyword evidence="4 5" id="KW-0472">Membrane</keyword>
<keyword evidence="5" id="KW-0874">Quinone</keyword>
<dbReference type="GO" id="GO:0016655">
    <property type="term" value="F:oxidoreductase activity, acting on NAD(P)H, quinone or similar compound as acceptor"/>
    <property type="evidence" value="ECO:0007669"/>
    <property type="project" value="UniProtKB-UniRule"/>
</dbReference>
<keyword evidence="3 5" id="KW-1133">Transmembrane helix</keyword>
<dbReference type="EMBL" id="NMVQ01000044">
    <property type="protein sequence ID" value="OYO18378.1"/>
    <property type="molecule type" value="Genomic_DNA"/>
</dbReference>
<feature type="transmembrane region" description="Helical" evidence="5">
    <location>
        <begin position="80"/>
        <end position="100"/>
    </location>
</feature>
<keyword evidence="5" id="KW-1003">Cell membrane</keyword>
<dbReference type="EC" id="7.1.1.-" evidence="5"/>
<feature type="transmembrane region" description="Helical" evidence="5">
    <location>
        <begin position="162"/>
        <end position="179"/>
    </location>
</feature>
<gene>
    <name evidence="5" type="primary">nuoH</name>
    <name evidence="8" type="ORF">CGZ93_15425</name>
</gene>
<dbReference type="GO" id="GO:0009060">
    <property type="term" value="P:aerobic respiration"/>
    <property type="evidence" value="ECO:0007669"/>
    <property type="project" value="TreeGrafter"/>
</dbReference>
<keyword evidence="5 6" id="KW-0520">NAD</keyword>
<dbReference type="Pfam" id="PF00146">
    <property type="entry name" value="NADHdh"/>
    <property type="match status" value="1"/>
</dbReference>
<evidence type="ECO:0000313" key="9">
    <source>
        <dbReference type="Proteomes" id="UP000216311"/>
    </source>
</evidence>
<evidence type="ECO:0000313" key="8">
    <source>
        <dbReference type="EMBL" id="OYO18378.1"/>
    </source>
</evidence>
<dbReference type="AlphaFoldDB" id="A0A255GRH4"/>
<dbReference type="PANTHER" id="PTHR11432:SF3">
    <property type="entry name" value="NADH-UBIQUINONE OXIDOREDUCTASE CHAIN 1"/>
    <property type="match status" value="1"/>
</dbReference>
<dbReference type="RefSeq" id="WP_094365046.1">
    <property type="nucleotide sequence ID" value="NZ_NMVQ01000044.1"/>
</dbReference>
<dbReference type="InterPro" id="IPR018086">
    <property type="entry name" value="NADH_UbQ_OxRdtase_su1_CS"/>
</dbReference>
<feature type="transmembrane region" description="Helical" evidence="5">
    <location>
        <begin position="328"/>
        <end position="350"/>
    </location>
</feature>
<accession>A0A255GRH4</accession>
<dbReference type="Proteomes" id="UP000216311">
    <property type="component" value="Unassembled WGS sequence"/>
</dbReference>
<evidence type="ECO:0000256" key="5">
    <source>
        <dbReference type="HAMAP-Rule" id="MF_01350"/>
    </source>
</evidence>
<organism evidence="8 9">
    <name type="scientific">Enemella dayhoffiae</name>
    <dbReference type="NCBI Taxonomy" id="2016507"/>
    <lineage>
        <taxon>Bacteria</taxon>
        <taxon>Bacillati</taxon>
        <taxon>Actinomycetota</taxon>
        <taxon>Actinomycetes</taxon>
        <taxon>Propionibacteriales</taxon>
        <taxon>Propionibacteriaceae</taxon>
        <taxon>Enemella</taxon>
    </lineage>
</organism>
<comment type="caution">
    <text evidence="8">The sequence shown here is derived from an EMBL/GenBank/DDBJ whole genome shotgun (WGS) entry which is preliminary data.</text>
</comment>
<comment type="subunit">
    <text evidence="5">NDH-1 is composed of 14 different subunits. Subunits NuoA, H, J, K, L, M, N constitute the membrane sector of the complex.</text>
</comment>
<comment type="similarity">
    <text evidence="5 6">Belongs to the complex I subunit 1 family.</text>
</comment>
<dbReference type="HAMAP" id="MF_01350">
    <property type="entry name" value="NDH1_NuoH"/>
    <property type="match status" value="1"/>
</dbReference>
<sequence>MTPMVFADPWWITCIKAVGVLVFLLLFTLFNIVFERKVVAKMQHRTGPTMNGPFGSLQSLADGVKLMVKEDFRPVAAEKFVFNLAPYLVAIPAFSILAMIPLGGEVTMFGVRTTLQLTDLPVSVLVVLALASVGIYGIVLAGWSSGSTYSLLGGLRSSAQMISYEIAMGLSFVTVFMYAGSMSTSKIVEAQAQPLSIFGSGSVPLQGWFWAMLLPSFVIYVISMVGETNRAPFDLPEAESELVGGFHTEYSGFRFAMFFLAEYINMVNVAAIATTLFLGGWHAPWPLQGTFLDRGWFGLIWFTLKVILFIFLFIWLRGTLPRMRYDQFMALGWKVLIPVSLLWLLAVAIVRTIMNARSGAESGFLLPVAWSVGLFVVTLVTWWLVVANREEREAAEEADELDEGPFDPFAGGYPVPPLAGQQLPEQAGLVEGEVTGSRVGNRPRATTGGGSTTVRNDADATGTTDAEGADS</sequence>
<keyword evidence="5" id="KW-1278">Translocase</keyword>
<protein>
    <recommendedName>
        <fullName evidence="5">NADH-quinone oxidoreductase subunit H</fullName>
        <ecNumber evidence="5">7.1.1.-</ecNumber>
    </recommendedName>
    <alternativeName>
        <fullName evidence="5">NADH dehydrogenase I subunit H</fullName>
    </alternativeName>
    <alternativeName>
        <fullName evidence="5">NDH-1 subunit H</fullName>
    </alternativeName>
</protein>
<dbReference type="OrthoDB" id="9803734at2"/>
<comment type="function">
    <text evidence="5">NDH-1 shuttles electrons from NADH, via FMN and iron-sulfur (Fe-S) centers, to quinones in the respiratory chain. The immediate electron acceptor for the enzyme in this species is believed to be ubiquinone. Couples the redox reaction to proton translocation (for every two electrons transferred, four hydrogen ions are translocated across the cytoplasmic membrane), and thus conserves the redox energy in a proton gradient. This subunit may bind ubiquinone.</text>
</comment>
<dbReference type="GO" id="GO:0048038">
    <property type="term" value="F:quinone binding"/>
    <property type="evidence" value="ECO:0007669"/>
    <property type="project" value="UniProtKB-KW"/>
</dbReference>
<evidence type="ECO:0000256" key="1">
    <source>
        <dbReference type="ARBA" id="ARBA00004141"/>
    </source>
</evidence>
<evidence type="ECO:0000256" key="4">
    <source>
        <dbReference type="ARBA" id="ARBA00023136"/>
    </source>
</evidence>
<comment type="subcellular location">
    <subcellularLocation>
        <location evidence="5 6">Cell membrane</location>
        <topology evidence="5 6">Multi-pass membrane protein</topology>
    </subcellularLocation>
    <subcellularLocation>
        <location evidence="1">Membrane</location>
        <topology evidence="1">Multi-pass membrane protein</topology>
    </subcellularLocation>
</comment>
<feature type="region of interest" description="Disordered" evidence="7">
    <location>
        <begin position="415"/>
        <end position="471"/>
    </location>
</feature>
<dbReference type="NCBIfam" id="NF004741">
    <property type="entry name" value="PRK06076.1-2"/>
    <property type="match status" value="1"/>
</dbReference>
<feature type="transmembrane region" description="Helical" evidence="5">
    <location>
        <begin position="362"/>
        <end position="385"/>
    </location>
</feature>
<evidence type="ECO:0000256" key="3">
    <source>
        <dbReference type="ARBA" id="ARBA00022989"/>
    </source>
</evidence>